<dbReference type="Proteomes" id="UP000479710">
    <property type="component" value="Unassembled WGS sequence"/>
</dbReference>
<accession>A0A6G1EP25</accession>
<protein>
    <submittedName>
        <fullName evidence="2">Uncharacterized protein</fullName>
    </submittedName>
</protein>
<dbReference type="AlphaFoldDB" id="A0A6G1EP25"/>
<evidence type="ECO:0000313" key="2">
    <source>
        <dbReference type="EMBL" id="KAF0926355.1"/>
    </source>
</evidence>
<evidence type="ECO:0000313" key="3">
    <source>
        <dbReference type="Proteomes" id="UP000479710"/>
    </source>
</evidence>
<keyword evidence="3" id="KW-1185">Reference proteome</keyword>
<organism evidence="2 3">
    <name type="scientific">Oryza meyeriana var. granulata</name>
    <dbReference type="NCBI Taxonomy" id="110450"/>
    <lineage>
        <taxon>Eukaryota</taxon>
        <taxon>Viridiplantae</taxon>
        <taxon>Streptophyta</taxon>
        <taxon>Embryophyta</taxon>
        <taxon>Tracheophyta</taxon>
        <taxon>Spermatophyta</taxon>
        <taxon>Magnoliopsida</taxon>
        <taxon>Liliopsida</taxon>
        <taxon>Poales</taxon>
        <taxon>Poaceae</taxon>
        <taxon>BOP clade</taxon>
        <taxon>Oryzoideae</taxon>
        <taxon>Oryzeae</taxon>
        <taxon>Oryzinae</taxon>
        <taxon>Oryza</taxon>
        <taxon>Oryza meyeriana</taxon>
    </lineage>
</organism>
<dbReference type="EMBL" id="SPHZ02000003">
    <property type="protein sequence ID" value="KAF0926355.1"/>
    <property type="molecule type" value="Genomic_DNA"/>
</dbReference>
<name>A0A6G1EP25_9ORYZ</name>
<sequence>MRVGDSSVAGAKFSVPTGRVKTSDGGDKAVALAEDSQMDSGRGLPDGQWCILSPRSRSHGIEASMK</sequence>
<evidence type="ECO:0000256" key="1">
    <source>
        <dbReference type="SAM" id="MobiDB-lite"/>
    </source>
</evidence>
<gene>
    <name evidence="2" type="ORF">E2562_023073</name>
</gene>
<reference evidence="2 3" key="1">
    <citation type="submission" date="2019-11" db="EMBL/GenBank/DDBJ databases">
        <title>Whole genome sequence of Oryza granulata.</title>
        <authorList>
            <person name="Li W."/>
        </authorList>
    </citation>
    <scope>NUCLEOTIDE SEQUENCE [LARGE SCALE GENOMIC DNA]</scope>
    <source>
        <strain evidence="3">cv. Menghai</strain>
        <tissue evidence="2">Leaf</tissue>
    </source>
</reference>
<proteinExistence type="predicted"/>
<comment type="caution">
    <text evidence="2">The sequence shown here is derived from an EMBL/GenBank/DDBJ whole genome shotgun (WGS) entry which is preliminary data.</text>
</comment>
<feature type="region of interest" description="Disordered" evidence="1">
    <location>
        <begin position="1"/>
        <end position="66"/>
    </location>
</feature>